<dbReference type="RefSeq" id="XP_031787533.1">
    <property type="nucleotide sequence ID" value="XM_031931673.1"/>
</dbReference>
<dbReference type="Pfam" id="PF16061">
    <property type="entry name" value="DUF4803"/>
    <property type="match status" value="1"/>
</dbReference>
<organism evidence="1 2">
    <name type="scientific">Nasonia vitripennis</name>
    <name type="common">Parasitic wasp</name>
    <dbReference type="NCBI Taxonomy" id="7425"/>
    <lineage>
        <taxon>Eukaryota</taxon>
        <taxon>Metazoa</taxon>
        <taxon>Ecdysozoa</taxon>
        <taxon>Arthropoda</taxon>
        <taxon>Hexapoda</taxon>
        <taxon>Insecta</taxon>
        <taxon>Pterygota</taxon>
        <taxon>Neoptera</taxon>
        <taxon>Endopterygota</taxon>
        <taxon>Hymenoptera</taxon>
        <taxon>Apocrita</taxon>
        <taxon>Proctotrupomorpha</taxon>
        <taxon>Chalcidoidea</taxon>
        <taxon>Pteromalidae</taxon>
        <taxon>Pteromalinae</taxon>
        <taxon>Nasonia</taxon>
    </lineage>
</organism>
<protein>
    <submittedName>
        <fullName evidence="1">Uncharacterized protein</fullName>
    </submittedName>
</protein>
<dbReference type="InParanoid" id="A0A7M7QLI7"/>
<dbReference type="KEGG" id="nvi:100119643"/>
<keyword evidence="2" id="KW-1185">Reference proteome</keyword>
<dbReference type="Proteomes" id="UP000002358">
    <property type="component" value="Chromosome 5"/>
</dbReference>
<dbReference type="EnsemblMetazoa" id="XM_031931673">
    <property type="protein sequence ID" value="XP_031787533"/>
    <property type="gene ID" value="LOC100119643"/>
</dbReference>
<reference evidence="1" key="1">
    <citation type="submission" date="2021-01" db="UniProtKB">
        <authorList>
            <consortium name="EnsemblMetazoa"/>
        </authorList>
    </citation>
    <scope>IDENTIFICATION</scope>
</reference>
<dbReference type="PANTHER" id="PTHR47890">
    <property type="entry name" value="LD24308P"/>
    <property type="match status" value="1"/>
</dbReference>
<evidence type="ECO:0000313" key="2">
    <source>
        <dbReference type="Proteomes" id="UP000002358"/>
    </source>
</evidence>
<name>A0A7M7QLI7_NASVI</name>
<sequence>MCDKRESAHHEIKRLYQMVTIAEIKNLLMAQFAYATQNLLNKKPGGNVNELKNVVDKFSRRTSRMTAAFKNAMIKAPRDFWYCDPDEHAEGSTYTKLSPIFQAYIMNEKDSGLTFHHKKRNKCKGSCKDHNETNDLCRSKHCRNYEKKCSGLVRDCTSSAEELNICYANEESSRRYEFIEILSSGNRKFYGKPKSCSGNNTLQVKNRFNKLFYECEYCVCTCEDINTKINRYFSLKNVTSDSQYMS</sequence>
<dbReference type="InterPro" id="IPR032062">
    <property type="entry name" value="DUF4803"/>
</dbReference>
<evidence type="ECO:0000313" key="1">
    <source>
        <dbReference type="EnsemblMetazoa" id="XP_031787533"/>
    </source>
</evidence>
<dbReference type="PANTHER" id="PTHR47890:SF1">
    <property type="entry name" value="LD24308P"/>
    <property type="match status" value="1"/>
</dbReference>
<proteinExistence type="predicted"/>
<accession>A0A7M7QLI7</accession>
<dbReference type="OrthoDB" id="7678327at2759"/>
<dbReference type="GeneID" id="100119643"/>
<dbReference type="AlphaFoldDB" id="A0A7M7QLI7"/>